<dbReference type="Proteomes" id="UP000034112">
    <property type="component" value="Unassembled WGS sequence"/>
</dbReference>
<evidence type="ECO:0000256" key="1">
    <source>
        <dbReference type="ARBA" id="ARBA00008861"/>
    </source>
</evidence>
<sequence>MSGENKAFFYGTLMAPEVFFSVCYGEKQPPQAIQDLHTFTPAILDGYCRHRVQYADYPAIVAEEGHCVRGMYATGLTEANMQKLDMFEGSEYKRINTKVKLLKLEGEKEIEGEVKEASVYVFLNANDLEKREWDFEEFRQQKMKMWTRGDWAFTDGDQPAQVESA</sequence>
<dbReference type="AlphaFoldDB" id="A0A0G0AIN6"/>
<dbReference type="EMBL" id="JOKZ01000067">
    <property type="protein sequence ID" value="KKP04789.1"/>
    <property type="molecule type" value="Genomic_DNA"/>
</dbReference>
<dbReference type="InterPro" id="IPR045038">
    <property type="entry name" value="AIG2-like"/>
</dbReference>
<comment type="caution">
    <text evidence="5">The sequence shown here is derived from an EMBL/GenBank/DDBJ whole genome shotgun (WGS) entry which is preliminary data.</text>
</comment>
<keyword evidence="2" id="KW-0808">Transferase</keyword>
<dbReference type="GO" id="GO:0016740">
    <property type="term" value="F:transferase activity"/>
    <property type="evidence" value="ECO:0007669"/>
    <property type="project" value="UniProtKB-KW"/>
</dbReference>
<dbReference type="InterPro" id="IPR009288">
    <property type="entry name" value="AIG2-like_dom"/>
</dbReference>
<dbReference type="CDD" id="cd06661">
    <property type="entry name" value="GGCT_like"/>
    <property type="match status" value="1"/>
</dbReference>
<comment type="similarity">
    <text evidence="1">Belongs to the gamma-glutamylcyclotransferase family.</text>
</comment>
<evidence type="ECO:0000256" key="2">
    <source>
        <dbReference type="ARBA" id="ARBA00022679"/>
    </source>
</evidence>
<proteinExistence type="inferred from homology"/>
<evidence type="ECO:0000256" key="3">
    <source>
        <dbReference type="ARBA" id="ARBA00030602"/>
    </source>
</evidence>
<gene>
    <name evidence="5" type="ORF">THAR02_03126</name>
</gene>
<evidence type="ECO:0000313" key="5">
    <source>
        <dbReference type="EMBL" id="KKP04789.1"/>
    </source>
</evidence>
<evidence type="ECO:0000259" key="4">
    <source>
        <dbReference type="Pfam" id="PF06094"/>
    </source>
</evidence>
<name>A0A0G0AIN6_TRIHA</name>
<dbReference type="OrthoDB" id="1044435at2759"/>
<dbReference type="OMA" id="DPEPWQK"/>
<evidence type="ECO:0000313" key="6">
    <source>
        <dbReference type="Proteomes" id="UP000034112"/>
    </source>
</evidence>
<feature type="domain" description="Gamma-glutamylcyclotransferase AIG2-like" evidence="4">
    <location>
        <begin position="8"/>
        <end position="133"/>
    </location>
</feature>
<dbReference type="PANTHER" id="PTHR31544">
    <property type="entry name" value="AIG2-LIKE PROTEIN D"/>
    <property type="match status" value="1"/>
</dbReference>
<protein>
    <recommendedName>
        <fullName evidence="3">Putative gamma-glutamylcyclotransferase</fullName>
    </recommendedName>
</protein>
<reference evidence="6" key="1">
    <citation type="journal article" date="2015" name="Genome Announc.">
        <title>Draft whole-genome sequence of the biocontrol agent Trichoderma harzianum T6776.</title>
        <authorList>
            <person name="Baroncelli R."/>
            <person name="Piaggeschi G."/>
            <person name="Fiorini L."/>
            <person name="Bertolini E."/>
            <person name="Zapparata A."/>
            <person name="Pe M.E."/>
            <person name="Sarrocco S."/>
            <person name="Vannacci G."/>
        </authorList>
    </citation>
    <scope>NUCLEOTIDE SEQUENCE [LARGE SCALE GENOMIC DNA]</scope>
    <source>
        <strain evidence="6">T6776</strain>
    </source>
</reference>
<dbReference type="PANTHER" id="PTHR31544:SF2">
    <property type="entry name" value="AIG2-LIKE PROTEIN D"/>
    <property type="match status" value="1"/>
</dbReference>
<dbReference type="InterPro" id="IPR013024">
    <property type="entry name" value="GGCT-like"/>
</dbReference>
<dbReference type="Gene3D" id="3.10.490.10">
    <property type="entry name" value="Gamma-glutamyl cyclotransferase-like"/>
    <property type="match status" value="1"/>
</dbReference>
<dbReference type="Pfam" id="PF06094">
    <property type="entry name" value="GGACT"/>
    <property type="match status" value="1"/>
</dbReference>
<organism evidence="5 6">
    <name type="scientific">Trichoderma harzianum</name>
    <name type="common">Hypocrea lixii</name>
    <dbReference type="NCBI Taxonomy" id="5544"/>
    <lineage>
        <taxon>Eukaryota</taxon>
        <taxon>Fungi</taxon>
        <taxon>Dikarya</taxon>
        <taxon>Ascomycota</taxon>
        <taxon>Pezizomycotina</taxon>
        <taxon>Sordariomycetes</taxon>
        <taxon>Hypocreomycetidae</taxon>
        <taxon>Hypocreales</taxon>
        <taxon>Hypocreaceae</taxon>
        <taxon>Trichoderma</taxon>
    </lineage>
</organism>
<accession>A0A0G0AIN6</accession>
<dbReference type="InterPro" id="IPR036568">
    <property type="entry name" value="GGCT-like_sf"/>
</dbReference>
<dbReference type="SUPFAM" id="SSF110857">
    <property type="entry name" value="Gamma-glutamyl cyclotransferase-like"/>
    <property type="match status" value="1"/>
</dbReference>